<protein>
    <submittedName>
        <fullName evidence="7">Membrane protein</fullName>
    </submittedName>
</protein>
<dbReference type="GO" id="GO:0072659">
    <property type="term" value="P:protein localization to plasma membrane"/>
    <property type="evidence" value="ECO:0007669"/>
    <property type="project" value="TreeGrafter"/>
</dbReference>
<evidence type="ECO:0000256" key="2">
    <source>
        <dbReference type="ARBA" id="ARBA00007161"/>
    </source>
</evidence>
<dbReference type="InterPro" id="IPR036013">
    <property type="entry name" value="Band_7/SPFH_dom_sf"/>
</dbReference>
<dbReference type="Gene3D" id="3.30.479.30">
    <property type="entry name" value="Band 7 domain"/>
    <property type="match status" value="1"/>
</dbReference>
<evidence type="ECO:0000256" key="4">
    <source>
        <dbReference type="SAM" id="MobiDB-lite"/>
    </source>
</evidence>
<sequence>MNLDSTIYIPVGIVIVVILLVIVFASRYRTVKADEAMIVTGALTKDGMKIVKAGGTFVWPVVQNASFLSLQVQTVDVHTPEVYTVHGVPVMVDGVAQIKIKGDQESMATAAEQFLGKPDVELKSIATQTMEGHLRAILGTMTVEDVYKNREEFARNVQEVAASDLNKMGLQIVSFTIRDVRDKNGYLDALGQPQIASVKRDAEIAKANAYRDEQVAKSKALEDGKKAEFTAETNIAEAHKTMEVKKAVFKQEQDMKKAEADQAYKLQEARSMQSVKGEEMQIQVIEREKQIELESKEIERRELELVATVKKQAEAERFAQEQRAEGDRYQIEAKAKAEAESVRLAGNANADKERAEGTAEADVIRLKGLAEAEAKDKIADALKKYGEAAIIELIVGKFPEIARAIAEPLSKTEKIVIVDGGGSGPNGGAGKVTGYVTDLLAKMPETVGALTGVDVNQWLRKLAQGDNAVKKDITGESTSSTPSNPSNPQS</sequence>
<reference evidence="7 8" key="1">
    <citation type="submission" date="2019-01" db="EMBL/GenBank/DDBJ databases">
        <title>Complete genome sequence of Cohnella hallensis HS21 isolated from Korean fir (Abies koreana) rhizospheric soil.</title>
        <authorList>
            <person name="Jiang L."/>
            <person name="Kang S.W."/>
            <person name="Kim S."/>
            <person name="Jung J."/>
            <person name="Kim C.Y."/>
            <person name="Kim D.H."/>
            <person name="Kim S.W."/>
            <person name="Lee J."/>
        </authorList>
    </citation>
    <scope>NUCLEOTIDE SEQUENCE [LARGE SCALE GENOMIC DNA]</scope>
    <source>
        <strain evidence="7 8">HS21</strain>
    </source>
</reference>
<dbReference type="Pfam" id="PF15975">
    <property type="entry name" value="Flot"/>
    <property type="match status" value="1"/>
</dbReference>
<dbReference type="InterPro" id="IPR001107">
    <property type="entry name" value="Band_7"/>
</dbReference>
<feature type="compositionally biased region" description="Low complexity" evidence="4">
    <location>
        <begin position="477"/>
        <end position="490"/>
    </location>
</feature>
<name>A0A3T1D2U8_9BACL</name>
<accession>A0A3T1D2U8</accession>
<evidence type="ECO:0000256" key="3">
    <source>
        <dbReference type="ARBA" id="ARBA00023136"/>
    </source>
</evidence>
<proteinExistence type="inferred from homology"/>
<dbReference type="EMBL" id="AP019400">
    <property type="protein sequence ID" value="BBI32414.1"/>
    <property type="molecule type" value="Genomic_DNA"/>
</dbReference>
<feature type="transmembrane region" description="Helical" evidence="5">
    <location>
        <begin position="6"/>
        <end position="25"/>
    </location>
</feature>
<evidence type="ECO:0000256" key="1">
    <source>
        <dbReference type="ARBA" id="ARBA00004370"/>
    </source>
</evidence>
<dbReference type="SMART" id="SM00244">
    <property type="entry name" value="PHB"/>
    <property type="match status" value="1"/>
</dbReference>
<dbReference type="Pfam" id="PF01145">
    <property type="entry name" value="Band_7"/>
    <property type="match status" value="1"/>
</dbReference>
<gene>
    <name evidence="7" type="ORF">KCTCHS21_18130</name>
</gene>
<keyword evidence="3 5" id="KW-0472">Membrane</keyword>
<dbReference type="InterPro" id="IPR031905">
    <property type="entry name" value="Flotillin_C"/>
</dbReference>
<dbReference type="InterPro" id="IPR027705">
    <property type="entry name" value="Flotillin_fam"/>
</dbReference>
<keyword evidence="8" id="KW-1185">Reference proteome</keyword>
<dbReference type="PANTHER" id="PTHR13806:SF46">
    <property type="entry name" value="FLOTILLIN-1-RELATED"/>
    <property type="match status" value="1"/>
</dbReference>
<feature type="region of interest" description="Disordered" evidence="4">
    <location>
        <begin position="469"/>
        <end position="490"/>
    </location>
</feature>
<dbReference type="SUPFAM" id="SSF117892">
    <property type="entry name" value="Band 7/SPFH domain"/>
    <property type="match status" value="1"/>
</dbReference>
<evidence type="ECO:0000313" key="8">
    <source>
        <dbReference type="Proteomes" id="UP000289856"/>
    </source>
</evidence>
<keyword evidence="5" id="KW-1133">Transmembrane helix</keyword>
<organism evidence="7 8">
    <name type="scientific">Cohnella abietis</name>
    <dbReference type="NCBI Taxonomy" id="2507935"/>
    <lineage>
        <taxon>Bacteria</taxon>
        <taxon>Bacillati</taxon>
        <taxon>Bacillota</taxon>
        <taxon>Bacilli</taxon>
        <taxon>Bacillales</taxon>
        <taxon>Paenibacillaceae</taxon>
        <taxon>Cohnella</taxon>
    </lineage>
</organism>
<keyword evidence="5" id="KW-0812">Transmembrane</keyword>
<dbReference type="KEGG" id="cohn:KCTCHS21_18130"/>
<dbReference type="Proteomes" id="UP000289856">
    <property type="component" value="Chromosome"/>
</dbReference>
<evidence type="ECO:0000256" key="5">
    <source>
        <dbReference type="SAM" id="Phobius"/>
    </source>
</evidence>
<feature type="domain" description="Band 7" evidence="6">
    <location>
        <begin position="26"/>
        <end position="194"/>
    </location>
</feature>
<dbReference type="AlphaFoldDB" id="A0A3T1D2U8"/>
<evidence type="ECO:0000259" key="6">
    <source>
        <dbReference type="SMART" id="SM00244"/>
    </source>
</evidence>
<comment type="subcellular location">
    <subcellularLocation>
        <location evidence="1">Membrane</location>
    </subcellularLocation>
</comment>
<dbReference type="GO" id="GO:0005886">
    <property type="term" value="C:plasma membrane"/>
    <property type="evidence" value="ECO:0007669"/>
    <property type="project" value="TreeGrafter"/>
</dbReference>
<dbReference type="GO" id="GO:0002020">
    <property type="term" value="F:protease binding"/>
    <property type="evidence" value="ECO:0007669"/>
    <property type="project" value="TreeGrafter"/>
</dbReference>
<dbReference type="PANTHER" id="PTHR13806">
    <property type="entry name" value="FLOTILLIN-RELATED"/>
    <property type="match status" value="1"/>
</dbReference>
<comment type="similarity">
    <text evidence="2">Belongs to the band 7/mec-2 family. Flotillin subfamily.</text>
</comment>
<dbReference type="CDD" id="cd03399">
    <property type="entry name" value="SPFH_flotillin"/>
    <property type="match status" value="1"/>
</dbReference>
<evidence type="ECO:0000313" key="7">
    <source>
        <dbReference type="EMBL" id="BBI32414.1"/>
    </source>
</evidence>